<dbReference type="Proteomes" id="UP000000768">
    <property type="component" value="Chromosome 5"/>
</dbReference>
<protein>
    <submittedName>
        <fullName evidence="2">Uncharacterized protein</fullName>
    </submittedName>
</protein>
<name>A0A1B6PTD6_SORBI</name>
<dbReference type="InParanoid" id="A0A1B6PTD6"/>
<reference evidence="3" key="2">
    <citation type="journal article" date="2018" name="Plant J.">
        <title>The Sorghum bicolor reference genome: improved assembly, gene annotations, a transcriptome atlas, and signatures of genome organization.</title>
        <authorList>
            <person name="McCormick R.F."/>
            <person name="Truong S.K."/>
            <person name="Sreedasyam A."/>
            <person name="Jenkins J."/>
            <person name="Shu S."/>
            <person name="Sims D."/>
            <person name="Kennedy M."/>
            <person name="Amirebrahimi M."/>
            <person name="Weers B.D."/>
            <person name="McKinley B."/>
            <person name="Mattison A."/>
            <person name="Morishige D.T."/>
            <person name="Grimwood J."/>
            <person name="Schmutz J."/>
            <person name="Mullet J.E."/>
        </authorList>
    </citation>
    <scope>NUCLEOTIDE SEQUENCE [LARGE SCALE GENOMIC DNA]</scope>
    <source>
        <strain evidence="3">cv. BTx623</strain>
    </source>
</reference>
<feature type="compositionally biased region" description="Gly residues" evidence="1">
    <location>
        <begin position="75"/>
        <end position="136"/>
    </location>
</feature>
<proteinExistence type="predicted"/>
<dbReference type="AlphaFoldDB" id="A0A1B6PTD6"/>
<organism evidence="2 3">
    <name type="scientific">Sorghum bicolor</name>
    <name type="common">Sorghum</name>
    <name type="synonym">Sorghum vulgare</name>
    <dbReference type="NCBI Taxonomy" id="4558"/>
    <lineage>
        <taxon>Eukaryota</taxon>
        <taxon>Viridiplantae</taxon>
        <taxon>Streptophyta</taxon>
        <taxon>Embryophyta</taxon>
        <taxon>Tracheophyta</taxon>
        <taxon>Spermatophyta</taxon>
        <taxon>Magnoliopsida</taxon>
        <taxon>Liliopsida</taxon>
        <taxon>Poales</taxon>
        <taxon>Poaceae</taxon>
        <taxon>PACMAD clade</taxon>
        <taxon>Panicoideae</taxon>
        <taxon>Andropogonodae</taxon>
        <taxon>Andropogoneae</taxon>
        <taxon>Sorghinae</taxon>
        <taxon>Sorghum</taxon>
    </lineage>
</organism>
<dbReference type="EMBL" id="CM000764">
    <property type="protein sequence ID" value="KXG28927.1"/>
    <property type="molecule type" value="Genomic_DNA"/>
</dbReference>
<accession>A0A1B6PTD6</accession>
<evidence type="ECO:0000256" key="1">
    <source>
        <dbReference type="SAM" id="MobiDB-lite"/>
    </source>
</evidence>
<evidence type="ECO:0000313" key="2">
    <source>
        <dbReference type="EMBL" id="KXG28927.1"/>
    </source>
</evidence>
<keyword evidence="3" id="KW-1185">Reference proteome</keyword>
<feature type="region of interest" description="Disordered" evidence="1">
    <location>
        <begin position="19"/>
        <end position="159"/>
    </location>
</feature>
<reference evidence="2 3" key="1">
    <citation type="journal article" date="2009" name="Nature">
        <title>The Sorghum bicolor genome and the diversification of grasses.</title>
        <authorList>
            <person name="Paterson A.H."/>
            <person name="Bowers J.E."/>
            <person name="Bruggmann R."/>
            <person name="Dubchak I."/>
            <person name="Grimwood J."/>
            <person name="Gundlach H."/>
            <person name="Haberer G."/>
            <person name="Hellsten U."/>
            <person name="Mitros T."/>
            <person name="Poliakov A."/>
            <person name="Schmutz J."/>
            <person name="Spannagl M."/>
            <person name="Tang H."/>
            <person name="Wang X."/>
            <person name="Wicker T."/>
            <person name="Bharti A.K."/>
            <person name="Chapman J."/>
            <person name="Feltus F.A."/>
            <person name="Gowik U."/>
            <person name="Grigoriev I.V."/>
            <person name="Lyons E."/>
            <person name="Maher C.A."/>
            <person name="Martis M."/>
            <person name="Narechania A."/>
            <person name="Otillar R.P."/>
            <person name="Penning B.W."/>
            <person name="Salamov A.A."/>
            <person name="Wang Y."/>
            <person name="Zhang L."/>
            <person name="Carpita N.C."/>
            <person name="Freeling M."/>
            <person name="Gingle A.R."/>
            <person name="Hash C.T."/>
            <person name="Keller B."/>
            <person name="Klein P."/>
            <person name="Kresovich S."/>
            <person name="McCann M.C."/>
            <person name="Ming R."/>
            <person name="Peterson D.G."/>
            <person name="Mehboob-ur-Rahman"/>
            <person name="Ware D."/>
            <person name="Westhoff P."/>
            <person name="Mayer K.F."/>
            <person name="Messing J."/>
            <person name="Rokhsar D.S."/>
        </authorList>
    </citation>
    <scope>NUCLEOTIDE SEQUENCE [LARGE SCALE GENOMIC DNA]</scope>
    <source>
        <strain evidence="3">cv. BTx623</strain>
    </source>
</reference>
<gene>
    <name evidence="2" type="ORF">SORBI_3005G185200</name>
</gene>
<sequence>MAVAVAVAVARADDAGPRWRRRHAGRRGGHVGVADRGGAGPAAAAHAAGGRGDGRGIQGRAPRGGHHGAAARGGAARGGGVVDPLGRGGRGGGGDGNAGRGGHGGGGGGGGAGNRPAGRGGRGGGGDAAAGPGAGRGVAEDNADPARFGGGGDASTRSRNAPLELRKVYIDWLDGNPNTQEESSSNIQIVHSDSDQDVELPNINMLAVDRAHPEPQFLEFDEPNVFENPHPQQTAEVNKMNNDLLLIFESLALVRATIHRLMCRVPLANDPQSLGKEIGGENKKANQLLKDAAEKAEAIEAKGGIPVPVPPHFYTGVKPVRVRQ</sequence>
<dbReference type="Gramene" id="KXG28927">
    <property type="protein sequence ID" value="KXG28927"/>
    <property type="gene ID" value="SORBI_3005G185200"/>
</dbReference>
<feature type="compositionally biased region" description="Basic residues" evidence="1">
    <location>
        <begin position="19"/>
        <end position="29"/>
    </location>
</feature>
<evidence type="ECO:0000313" key="3">
    <source>
        <dbReference type="Proteomes" id="UP000000768"/>
    </source>
</evidence>